<protein>
    <submittedName>
        <fullName evidence="1">Uncharacterized protein</fullName>
    </submittedName>
</protein>
<accession>A0A0C1W8F8</accession>
<dbReference type="EMBL" id="JPRD01000020">
    <property type="protein sequence ID" value="KIF52677.1"/>
    <property type="molecule type" value="Genomic_DNA"/>
</dbReference>
<dbReference type="AlphaFoldDB" id="A0A0C1W8F8"/>
<proteinExistence type="predicted"/>
<evidence type="ECO:0000313" key="1">
    <source>
        <dbReference type="EMBL" id="KIF52677.1"/>
    </source>
</evidence>
<dbReference type="Proteomes" id="UP000031586">
    <property type="component" value="Unassembled WGS sequence"/>
</dbReference>
<dbReference type="InterPro" id="IPR025284">
    <property type="entry name" value="DUF4144"/>
</dbReference>
<dbReference type="RefSeq" id="WP_020195131.1">
    <property type="nucleotide sequence ID" value="NZ_BAOH01000012.1"/>
</dbReference>
<dbReference type="Gene3D" id="2.40.10.320">
    <property type="entry name" value="Uncharacterised protein PF13642 yp_926445, N-terminal domain"/>
    <property type="match status" value="1"/>
</dbReference>
<reference evidence="1 2" key="1">
    <citation type="submission" date="2014-07" db="EMBL/GenBank/DDBJ databases">
        <title>Unique and conserved regions in Vibrio harveyi and related species in comparison with the shrimp pathogen Vibrio harveyi CAIM 1792.</title>
        <authorList>
            <person name="Espinoza-Valles I."/>
            <person name="Vora G."/>
            <person name="Leekitcharoenphon P."/>
            <person name="Ussery D."/>
            <person name="Hoj L."/>
            <person name="Gomez-Gil B."/>
        </authorList>
    </citation>
    <scope>NUCLEOTIDE SEQUENCE [LARGE SCALE GENOMIC DNA]</scope>
    <source>
        <strain evidence="2">CAIM 1854 / LMG 25443</strain>
    </source>
</reference>
<sequence length="105" mass="11686">MTTWPCLLKLDGDDELVYLASPEQLNAECQALIWGQDDIVIDTQGHCFALKAGSHNTVELGLLPQTLNVQQVTELIQKHEFAQAQRCIIKIHFTSVQQAIEALAD</sequence>
<gene>
    <name evidence="1" type="ORF">H735_13610</name>
</gene>
<name>A0A0C1W8F8_9VIBR</name>
<dbReference type="Pfam" id="PF13642">
    <property type="entry name" value="DUF4144"/>
    <property type="match status" value="1"/>
</dbReference>
<comment type="caution">
    <text evidence="1">The sequence shown here is derived from an EMBL/GenBank/DDBJ whole genome shotgun (WGS) entry which is preliminary data.</text>
</comment>
<evidence type="ECO:0000313" key="2">
    <source>
        <dbReference type="Proteomes" id="UP000031586"/>
    </source>
</evidence>
<organism evidence="1 2">
    <name type="scientific">Vibrio owensii CAIM 1854 = LMG 25443</name>
    <dbReference type="NCBI Taxonomy" id="1229493"/>
    <lineage>
        <taxon>Bacteria</taxon>
        <taxon>Pseudomonadati</taxon>
        <taxon>Pseudomonadota</taxon>
        <taxon>Gammaproteobacteria</taxon>
        <taxon>Vibrionales</taxon>
        <taxon>Vibrionaceae</taxon>
        <taxon>Vibrio</taxon>
    </lineage>
</organism>
<dbReference type="PATRIC" id="fig|1229493.5.peg.1862"/>